<dbReference type="Pfam" id="PF17853">
    <property type="entry name" value="GGDEF_2"/>
    <property type="match status" value="1"/>
</dbReference>
<feature type="domain" description="PucR C-terminal helix-turn-helix" evidence="3">
    <location>
        <begin position="329"/>
        <end position="387"/>
    </location>
</feature>
<feature type="domain" description="RsbT co-antagonist protein RsbRD N-terminal" evidence="4">
    <location>
        <begin position="19"/>
        <end position="158"/>
    </location>
</feature>
<evidence type="ECO:0000256" key="1">
    <source>
        <dbReference type="ARBA" id="ARBA00006754"/>
    </source>
</evidence>
<evidence type="ECO:0000256" key="2">
    <source>
        <dbReference type="SAM" id="MobiDB-lite"/>
    </source>
</evidence>
<evidence type="ECO:0000313" key="7">
    <source>
        <dbReference type="Proteomes" id="UP000320876"/>
    </source>
</evidence>
<dbReference type="Pfam" id="PF14361">
    <property type="entry name" value="RsbRD_N"/>
    <property type="match status" value="1"/>
</dbReference>
<dbReference type="Proteomes" id="UP000320876">
    <property type="component" value="Unassembled WGS sequence"/>
</dbReference>
<dbReference type="RefSeq" id="WP_142003586.1">
    <property type="nucleotide sequence ID" value="NZ_VFML01000002.1"/>
</dbReference>
<dbReference type="Pfam" id="PF13556">
    <property type="entry name" value="HTH_30"/>
    <property type="match status" value="1"/>
</dbReference>
<feature type="region of interest" description="Disordered" evidence="2">
    <location>
        <begin position="396"/>
        <end position="426"/>
    </location>
</feature>
<evidence type="ECO:0000259" key="4">
    <source>
        <dbReference type="Pfam" id="PF14361"/>
    </source>
</evidence>
<organism evidence="6 7">
    <name type="scientific">Amycolatopsis cihanbeyliensis</name>
    <dbReference type="NCBI Taxonomy" id="1128664"/>
    <lineage>
        <taxon>Bacteria</taxon>
        <taxon>Bacillati</taxon>
        <taxon>Actinomycetota</taxon>
        <taxon>Actinomycetes</taxon>
        <taxon>Pseudonocardiales</taxon>
        <taxon>Pseudonocardiaceae</taxon>
        <taxon>Amycolatopsis</taxon>
    </lineage>
</organism>
<dbReference type="EMBL" id="VFML01000002">
    <property type="protein sequence ID" value="TQI94349.1"/>
    <property type="molecule type" value="Genomic_DNA"/>
</dbReference>
<dbReference type="PANTHER" id="PTHR33744:SF1">
    <property type="entry name" value="DNA-BINDING TRANSCRIPTIONAL ACTIVATOR ADER"/>
    <property type="match status" value="1"/>
</dbReference>
<proteinExistence type="inferred from homology"/>
<name>A0A542CU49_AMYCI</name>
<dbReference type="InterPro" id="IPR042070">
    <property type="entry name" value="PucR_C-HTH_sf"/>
</dbReference>
<feature type="domain" description="CdaR GGDEF-like" evidence="5">
    <location>
        <begin position="175"/>
        <end position="280"/>
    </location>
</feature>
<dbReference type="Gene3D" id="1.10.10.2840">
    <property type="entry name" value="PucR C-terminal helix-turn-helix domain"/>
    <property type="match status" value="1"/>
</dbReference>
<dbReference type="InterPro" id="IPR051448">
    <property type="entry name" value="CdaR-like_regulators"/>
</dbReference>
<evidence type="ECO:0000259" key="5">
    <source>
        <dbReference type="Pfam" id="PF17853"/>
    </source>
</evidence>
<accession>A0A542CU49</accession>
<dbReference type="PANTHER" id="PTHR33744">
    <property type="entry name" value="CARBOHYDRATE DIACID REGULATOR"/>
    <property type="match status" value="1"/>
</dbReference>
<dbReference type="InterPro" id="IPR025736">
    <property type="entry name" value="PucR_C-HTH_dom"/>
</dbReference>
<evidence type="ECO:0000313" key="6">
    <source>
        <dbReference type="EMBL" id="TQI94349.1"/>
    </source>
</evidence>
<reference evidence="6 7" key="1">
    <citation type="submission" date="2019-06" db="EMBL/GenBank/DDBJ databases">
        <title>Sequencing the genomes of 1000 actinobacteria strains.</title>
        <authorList>
            <person name="Klenk H.-P."/>
        </authorList>
    </citation>
    <scope>NUCLEOTIDE SEQUENCE [LARGE SCALE GENOMIC DNA]</scope>
    <source>
        <strain evidence="6 7">DSM 45679</strain>
    </source>
</reference>
<evidence type="ECO:0000259" key="3">
    <source>
        <dbReference type="Pfam" id="PF13556"/>
    </source>
</evidence>
<dbReference type="AlphaFoldDB" id="A0A542CU49"/>
<dbReference type="OrthoDB" id="3196285at2"/>
<keyword evidence="7" id="KW-1185">Reference proteome</keyword>
<sequence>MVELTERMARALADELDMLTEDLVSDILAENPGYHDAALVTLAELRHSCRTNLRRVLQLLGRRLPAGVRPFDAAAATGTRRAEQRVPLDSVLRSYRLGGRVIWRALVRMAKEDERVDREQMLDVATAVWTVVDEASSALARAYRDTEVQLRRLDEHRRHALVEDLLRGRGQEGGFAEQAAAELGLPVEGSYVVLAADLAPDGTPGLATPQDTLAVHGVRSVWQPRAQTLVGLVALERRDVGSVLELLRGGVRARVGVSPDVHGLGEVGTAHDLALLALRTLPPGEAGLAVLDERLPEALVARSPELADRLVEVVLGPLLRLPAAECAVLLETLTAWLETNRSAAATAARLYCHRNTVLNRLRRLESLLGHAPHEYRGGLALSLALIAHDLRTGEGCSARSSDRGPSGPCERSSQLGRPGETRSGAE</sequence>
<comment type="caution">
    <text evidence="6">The sequence shown here is derived from an EMBL/GenBank/DDBJ whole genome shotgun (WGS) entry which is preliminary data.</text>
</comment>
<gene>
    <name evidence="6" type="ORF">FB471_6513</name>
</gene>
<dbReference type="InterPro" id="IPR041522">
    <property type="entry name" value="CdaR_GGDEF"/>
</dbReference>
<protein>
    <submittedName>
        <fullName evidence="6">PucR-like helix-turn-helix protein</fullName>
    </submittedName>
</protein>
<dbReference type="InterPro" id="IPR025751">
    <property type="entry name" value="RsbRD_N_dom"/>
</dbReference>
<comment type="similarity">
    <text evidence="1">Belongs to the CdaR family.</text>
</comment>